<evidence type="ECO:0000313" key="2">
    <source>
        <dbReference type="EMBL" id="RRD59922.1"/>
    </source>
</evidence>
<reference evidence="2 3" key="1">
    <citation type="submission" date="2018-11" db="EMBL/GenBank/DDBJ databases">
        <title>Genomes From Bacteria Associated with the Canine Oral Cavity: a Test Case for Automated Genome-Based Taxonomic Assignment.</title>
        <authorList>
            <person name="Coil D.A."/>
            <person name="Jospin G."/>
            <person name="Darling A.E."/>
            <person name="Wallis C."/>
            <person name="Davis I.J."/>
            <person name="Harris S."/>
            <person name="Eisen J.A."/>
            <person name="Holcombe L.J."/>
            <person name="O'Flynn C."/>
        </authorList>
    </citation>
    <scope>NUCLEOTIDE SEQUENCE [LARGE SCALE GENOMIC DNA]</scope>
    <source>
        <strain evidence="2 3">OH2617_COT-023</strain>
    </source>
</reference>
<gene>
    <name evidence="2" type="ORF">EII40_08420</name>
</gene>
<proteinExistence type="predicted"/>
<comment type="caution">
    <text evidence="2">The sequence shown here is derived from an EMBL/GenBank/DDBJ whole genome shotgun (WGS) entry which is preliminary data.</text>
</comment>
<dbReference type="RefSeq" id="WP_124751821.1">
    <property type="nucleotide sequence ID" value="NZ_RQYS01000033.1"/>
</dbReference>
<sequence>MMKKSLMYCCLFVCAMGIFSGCNKDDDKNQSELVGKWNVKEMPMDIVWEAPDNVVIEAGPKKYTPKELSVLISGMVNGLVQAGLKDVTFTADGKIEATYKKKDSKEWITAKDYAKYNVKGENKIMLHPDADKVFAEMKGVDPNTLVAAKALFLAGIPVYYTQNGSSIRFYLDTKTVKALKNVLPILLASVKDIPDFVKPLLAKKLPDLLEKSTKVEIGLTMTKAAN</sequence>
<keyword evidence="1" id="KW-0732">Signal</keyword>
<name>A0A3P1XMD8_TANFO</name>
<evidence type="ECO:0000313" key="3">
    <source>
        <dbReference type="Proteomes" id="UP000278609"/>
    </source>
</evidence>
<organism evidence="2 3">
    <name type="scientific">Tannerella forsythia</name>
    <name type="common">Bacteroides forsythus</name>
    <dbReference type="NCBI Taxonomy" id="28112"/>
    <lineage>
        <taxon>Bacteria</taxon>
        <taxon>Pseudomonadati</taxon>
        <taxon>Bacteroidota</taxon>
        <taxon>Bacteroidia</taxon>
        <taxon>Bacteroidales</taxon>
        <taxon>Tannerellaceae</taxon>
        <taxon>Tannerella</taxon>
    </lineage>
</organism>
<dbReference type="PROSITE" id="PS51257">
    <property type="entry name" value="PROKAR_LIPOPROTEIN"/>
    <property type="match status" value="1"/>
</dbReference>
<dbReference type="Proteomes" id="UP000278609">
    <property type="component" value="Unassembled WGS sequence"/>
</dbReference>
<evidence type="ECO:0008006" key="4">
    <source>
        <dbReference type="Google" id="ProtNLM"/>
    </source>
</evidence>
<feature type="signal peptide" evidence="1">
    <location>
        <begin position="1"/>
        <end position="24"/>
    </location>
</feature>
<evidence type="ECO:0000256" key="1">
    <source>
        <dbReference type="SAM" id="SignalP"/>
    </source>
</evidence>
<dbReference type="OrthoDB" id="1099199at2"/>
<dbReference type="AlphaFoldDB" id="A0A3P1XMD8"/>
<accession>A0A3P1XMD8</accession>
<feature type="chain" id="PRO_5018169404" description="DUF4923 domain-containing protein" evidence="1">
    <location>
        <begin position="25"/>
        <end position="226"/>
    </location>
</feature>
<dbReference type="EMBL" id="RQYS01000033">
    <property type="protein sequence ID" value="RRD59922.1"/>
    <property type="molecule type" value="Genomic_DNA"/>
</dbReference>
<protein>
    <recommendedName>
        <fullName evidence="4">DUF4923 domain-containing protein</fullName>
    </recommendedName>
</protein>